<reference evidence="1 2" key="1">
    <citation type="submission" date="2018-08" db="EMBL/GenBank/DDBJ databases">
        <title>The metabolism and importance of syntrophic acetate oxidation coupled to methane or sulfide production in haloalkaline environments.</title>
        <authorList>
            <person name="Timmers P.H.A."/>
            <person name="Vavourakis C.D."/>
            <person name="Sorokin D.Y."/>
            <person name="Sinninghe Damste J.S."/>
            <person name="Muyzer G."/>
            <person name="Stams A.J.M."/>
            <person name="Plugge C.M."/>
        </authorList>
    </citation>
    <scope>NUCLEOTIDE SEQUENCE [LARGE SCALE GENOMIC DNA]</scope>
    <source>
        <strain evidence="1">MSAO_Bac1</strain>
    </source>
</reference>
<accession>A0A424YGH1</accession>
<evidence type="ECO:0000313" key="2">
    <source>
        <dbReference type="Proteomes" id="UP000285138"/>
    </source>
</evidence>
<dbReference type="SUPFAM" id="SSF52540">
    <property type="entry name" value="P-loop containing nucleoside triphosphate hydrolases"/>
    <property type="match status" value="1"/>
</dbReference>
<evidence type="ECO:0008006" key="3">
    <source>
        <dbReference type="Google" id="ProtNLM"/>
    </source>
</evidence>
<dbReference type="Gene3D" id="3.40.91.30">
    <property type="match status" value="1"/>
</dbReference>
<dbReference type="AlphaFoldDB" id="A0A424YGH1"/>
<comment type="caution">
    <text evidence="1">The sequence shown here is derived from an EMBL/GenBank/DDBJ whole genome shotgun (WGS) entry which is preliminary data.</text>
</comment>
<dbReference type="EMBL" id="QZAA01000088">
    <property type="protein sequence ID" value="RQD77052.1"/>
    <property type="molecule type" value="Genomic_DNA"/>
</dbReference>
<dbReference type="Gene3D" id="3.40.50.300">
    <property type="entry name" value="P-loop containing nucleotide triphosphate hydrolases"/>
    <property type="match status" value="1"/>
</dbReference>
<evidence type="ECO:0000313" key="1">
    <source>
        <dbReference type="EMBL" id="RQD77052.1"/>
    </source>
</evidence>
<dbReference type="InterPro" id="IPR027417">
    <property type="entry name" value="P-loop_NTPase"/>
</dbReference>
<dbReference type="Proteomes" id="UP000285138">
    <property type="component" value="Unassembled WGS sequence"/>
</dbReference>
<sequence length="314" mass="37144">MAVITVSREFGSGGETLARRVAEKLGFLLVNKKTITEGLQSIDVFEPDLDMDERAVQMGSDDLYSKYISCLHEYLYELSNQENLVLLGRGGQILFKDFDPSYHVKIISPLEKRISRIMRLYNLREEAALKLVREQDENKKQYLRQIFDEDWMNMELYDLVLNTGGTSLETSADIIATAYQLQYRDIESGISEEAEITPEEITFPQEEEAQFMHPSEEEFAKMLDFYRIKWEYEPRTFPLEWDSEGNISEAFTPDFYLPEQDLYVEITTQRQKLVWKKNKKVRRLKELYPDVNIKIIYHKDYKSLLRRFDLEEED</sequence>
<name>A0A424YGH1_9FIRM</name>
<protein>
    <recommendedName>
        <fullName evidence="3">Cytidylate kinase-like family protein</fullName>
    </recommendedName>
</protein>
<gene>
    <name evidence="1" type="ORF">D5R97_03175</name>
</gene>
<dbReference type="InterPro" id="IPR011335">
    <property type="entry name" value="Restrct_endonuc-II-like"/>
</dbReference>
<dbReference type="SUPFAM" id="SSF52980">
    <property type="entry name" value="Restriction endonuclease-like"/>
    <property type="match status" value="1"/>
</dbReference>
<dbReference type="Pfam" id="PF13189">
    <property type="entry name" value="Cytidylate_kin2"/>
    <property type="match status" value="1"/>
</dbReference>
<organism evidence="1 2">
    <name type="scientific">Candidatus Syntrophonatronum acetioxidans</name>
    <dbReference type="NCBI Taxonomy" id="1795816"/>
    <lineage>
        <taxon>Bacteria</taxon>
        <taxon>Bacillati</taxon>
        <taxon>Bacillota</taxon>
        <taxon>Clostridia</taxon>
        <taxon>Eubacteriales</taxon>
        <taxon>Syntrophomonadaceae</taxon>
        <taxon>Candidatus Syntrophonatronum</taxon>
    </lineage>
</organism>
<proteinExistence type="predicted"/>